<gene>
    <name evidence="2" type="ORF">DXU93_03870</name>
</gene>
<evidence type="ECO:0000313" key="2">
    <source>
        <dbReference type="EMBL" id="RFC54968.1"/>
    </source>
</evidence>
<reference evidence="2 3" key="1">
    <citation type="submission" date="2018-08" db="EMBL/GenBank/DDBJ databases">
        <title>The draft genome squence of Brumimicrobium sp. N62.</title>
        <authorList>
            <person name="Du Z.-J."/>
            <person name="Luo H.-R."/>
        </authorList>
    </citation>
    <scope>NUCLEOTIDE SEQUENCE [LARGE SCALE GENOMIC DNA]</scope>
    <source>
        <strain evidence="2 3">N62</strain>
    </source>
</reference>
<evidence type="ECO:0000256" key="1">
    <source>
        <dbReference type="SAM" id="MobiDB-lite"/>
    </source>
</evidence>
<dbReference type="AlphaFoldDB" id="A0A3E1EZI7"/>
<protein>
    <submittedName>
        <fullName evidence="2">Uncharacterized protein</fullName>
    </submittedName>
</protein>
<proteinExistence type="predicted"/>
<dbReference type="RefSeq" id="WP_116879947.1">
    <property type="nucleotide sequence ID" value="NZ_QURB01000002.1"/>
</dbReference>
<organism evidence="2 3">
    <name type="scientific">Brumimicrobium aurantiacum</name>
    <dbReference type="NCBI Taxonomy" id="1737063"/>
    <lineage>
        <taxon>Bacteria</taxon>
        <taxon>Pseudomonadati</taxon>
        <taxon>Bacteroidota</taxon>
        <taxon>Flavobacteriia</taxon>
        <taxon>Flavobacteriales</taxon>
        <taxon>Crocinitomicaceae</taxon>
        <taxon>Brumimicrobium</taxon>
    </lineage>
</organism>
<feature type="region of interest" description="Disordered" evidence="1">
    <location>
        <begin position="141"/>
        <end position="160"/>
    </location>
</feature>
<sequence length="193" mass="20637">MYIPLGPNAMYAVTEGFRRYFSGVANTVSSWFTLEVGSVVESNTTTTSISLVDASQINITFDLSGYLDYSGNNTYVAPDNLPFSIEFVKVDKVVKEIKVTSPSGVPVEFFNQEEISTDGSSKKTTGVTVGPNTGVVNAGVTLQTEESTNSEGRTKESISSSVKLEITLPTSTNSNIYISGESGVSLSNPKNEE</sequence>
<name>A0A3E1EZI7_9FLAO</name>
<comment type="caution">
    <text evidence="2">The sequence shown here is derived from an EMBL/GenBank/DDBJ whole genome shotgun (WGS) entry which is preliminary data.</text>
</comment>
<keyword evidence="3" id="KW-1185">Reference proteome</keyword>
<dbReference type="Proteomes" id="UP000257127">
    <property type="component" value="Unassembled WGS sequence"/>
</dbReference>
<accession>A0A3E1EZI7</accession>
<feature type="compositionally biased region" description="Polar residues" evidence="1">
    <location>
        <begin position="142"/>
        <end position="160"/>
    </location>
</feature>
<dbReference type="EMBL" id="QURB01000002">
    <property type="protein sequence ID" value="RFC54968.1"/>
    <property type="molecule type" value="Genomic_DNA"/>
</dbReference>
<evidence type="ECO:0000313" key="3">
    <source>
        <dbReference type="Proteomes" id="UP000257127"/>
    </source>
</evidence>